<dbReference type="Proteomes" id="UP000215413">
    <property type="component" value="Unassembled WGS sequence"/>
</dbReference>
<dbReference type="RefSeq" id="WP_002836299.1">
    <property type="nucleotide sequence ID" value="NZ_AP031486.1"/>
</dbReference>
<dbReference type="PANTHER" id="PTHR34297:SF2">
    <property type="entry name" value="ASP23_GLS24 FAMILY ENVELOPE STRESS RESPONSE PROTEIN"/>
    <property type="match status" value="1"/>
</dbReference>
<dbReference type="InterPro" id="IPR005531">
    <property type="entry name" value="Asp23"/>
</dbReference>
<dbReference type="EMBL" id="NDYC01000019">
    <property type="protein sequence ID" value="OXZ27471.1"/>
    <property type="molecule type" value="Genomic_DNA"/>
</dbReference>
<evidence type="ECO:0000313" key="5">
    <source>
        <dbReference type="Proteomes" id="UP000215413"/>
    </source>
</evidence>
<evidence type="ECO:0000313" key="2">
    <source>
        <dbReference type="EMBL" id="MBS5964346.1"/>
    </source>
</evidence>
<organism evidence="3 5">
    <name type="scientific">Finegoldia magna</name>
    <name type="common">Peptostreptococcus magnus</name>
    <dbReference type="NCBI Taxonomy" id="1260"/>
    <lineage>
        <taxon>Bacteria</taxon>
        <taxon>Bacillati</taxon>
        <taxon>Bacillota</taxon>
        <taxon>Tissierellia</taxon>
        <taxon>Tissierellales</taxon>
        <taxon>Peptoniphilaceae</taxon>
        <taxon>Finegoldia</taxon>
    </lineage>
</organism>
<evidence type="ECO:0000256" key="1">
    <source>
        <dbReference type="ARBA" id="ARBA00005721"/>
    </source>
</evidence>
<protein>
    <submittedName>
        <fullName evidence="3">Asp23/Gls24 family envelope stress response protein</fullName>
    </submittedName>
</protein>
<evidence type="ECO:0000313" key="3">
    <source>
        <dbReference type="EMBL" id="OXZ27471.1"/>
    </source>
</evidence>
<dbReference type="EMBL" id="PNHD01000001">
    <property type="protein sequence ID" value="PMC60928.1"/>
    <property type="molecule type" value="Genomic_DNA"/>
</dbReference>
<proteinExistence type="inferred from homology"/>
<reference evidence="4 6" key="3">
    <citation type="submission" date="2017-09" db="EMBL/GenBank/DDBJ databases">
        <title>Bacterial strain isolated from the female urinary microbiota.</title>
        <authorList>
            <person name="Thomas-White K."/>
            <person name="Kumar N."/>
            <person name="Forster S."/>
            <person name="Putonti C."/>
            <person name="Lawley T."/>
            <person name="Wolfe A.J."/>
        </authorList>
    </citation>
    <scope>NUCLEOTIDE SEQUENCE [LARGE SCALE GENOMIC DNA]</scope>
    <source>
        <strain evidence="4 6">UMB0115</strain>
    </source>
</reference>
<evidence type="ECO:0000313" key="6">
    <source>
        <dbReference type="Proteomes" id="UP000235723"/>
    </source>
</evidence>
<dbReference type="AlphaFoldDB" id="A0A233V8L9"/>
<reference evidence="3" key="1">
    <citation type="journal article" date="2017" name="J. Clin. Microbiol.">
        <title>Finegoldia magna Isolated from Orthopedic Joint Implant-Associated Infections.</title>
        <authorList>
            <person name="Soderquist B."/>
            <person name="Bjorklund S."/>
            <person name="Hellmark B."/>
            <person name="Jensen A."/>
            <person name="Bruggemann H."/>
        </authorList>
    </citation>
    <scope>NUCLEOTIDE SEQUENCE</scope>
    <source>
        <strain evidence="3">CCUG 54800</strain>
    </source>
</reference>
<dbReference type="Pfam" id="PF03780">
    <property type="entry name" value="Asp23"/>
    <property type="match status" value="1"/>
</dbReference>
<sequence length="120" mass="13376">MTTKIDNEYGSILISDNIVRTIASETAMTCYGIVGLAYKNLSDGFLMLLNKDNMSKGVKVYTKNNKIVIDLTVVLEYGTKIAVVCQNIIDTVKYSVENKTGLEVECVNVLVQDMRINEEK</sequence>
<name>A0A233V8L9_FINMA</name>
<comment type="similarity">
    <text evidence="1">Belongs to the asp23 family.</text>
</comment>
<comment type="caution">
    <text evidence="3">The sequence shown here is derived from an EMBL/GenBank/DDBJ whole genome shotgun (WGS) entry which is preliminary data.</text>
</comment>
<dbReference type="Proteomes" id="UP000730862">
    <property type="component" value="Unassembled WGS sequence"/>
</dbReference>
<dbReference type="GeneID" id="60840067"/>
<accession>A0A233V8L9</accession>
<reference evidence="5" key="2">
    <citation type="submission" date="2017-04" db="EMBL/GenBank/DDBJ databases">
        <title>Finegoldia magna isolated from orthopedic joint implant-associated infections.</title>
        <authorList>
            <person name="Bjorklund S."/>
            <person name="Bruggemann H."/>
            <person name="Jensen A."/>
            <person name="Hellmark B."/>
            <person name="Soderquist B."/>
        </authorList>
    </citation>
    <scope>NUCLEOTIDE SEQUENCE [LARGE SCALE GENOMIC DNA]</scope>
    <source>
        <strain evidence="5">CCUG 54800</strain>
    </source>
</reference>
<dbReference type="PANTHER" id="PTHR34297">
    <property type="entry name" value="HYPOTHETICAL CYTOSOLIC PROTEIN-RELATED"/>
    <property type="match status" value="1"/>
</dbReference>
<evidence type="ECO:0000313" key="4">
    <source>
        <dbReference type="EMBL" id="PMC60928.1"/>
    </source>
</evidence>
<dbReference type="EMBL" id="JAHAIK010000003">
    <property type="protein sequence ID" value="MBS5964346.1"/>
    <property type="molecule type" value="Genomic_DNA"/>
</dbReference>
<dbReference type="Proteomes" id="UP000235723">
    <property type="component" value="Unassembled WGS sequence"/>
</dbReference>
<gene>
    <name evidence="3" type="ORF">B9N49_03860</name>
    <name evidence="4" type="ORF">CJ208_00660</name>
    <name evidence="2" type="ORF">KIA07_01605</name>
</gene>
<reference evidence="2" key="4">
    <citation type="submission" date="2021-02" db="EMBL/GenBank/DDBJ databases">
        <title>Infant gut strain persistence is associated with maternal origin, phylogeny, and functional potential including surface adhesion and iron acquisition.</title>
        <authorList>
            <person name="Lou Y.C."/>
        </authorList>
    </citation>
    <scope>NUCLEOTIDE SEQUENCE</scope>
    <source>
        <strain evidence="2">L3_058_000G1_dasL3_058_000G1_concoct_72</strain>
    </source>
</reference>